<proteinExistence type="predicted"/>
<feature type="domain" description="BTB" evidence="3">
    <location>
        <begin position="27"/>
        <end position="96"/>
    </location>
</feature>
<dbReference type="PROSITE" id="PS50097">
    <property type="entry name" value="BTB"/>
    <property type="match status" value="2"/>
</dbReference>
<name>A0A210QE33_MIZYE</name>
<dbReference type="Pfam" id="PF07707">
    <property type="entry name" value="BACK"/>
    <property type="match status" value="1"/>
</dbReference>
<dbReference type="Gene3D" id="3.30.710.10">
    <property type="entry name" value="Potassium Channel Kv1.1, Chain A"/>
    <property type="match status" value="2"/>
</dbReference>
<dbReference type="Proteomes" id="UP000242188">
    <property type="component" value="Unassembled WGS sequence"/>
</dbReference>
<dbReference type="InterPro" id="IPR038648">
    <property type="entry name" value="PHR_sf"/>
</dbReference>
<dbReference type="Pfam" id="PF08005">
    <property type="entry name" value="PHR"/>
    <property type="match status" value="1"/>
</dbReference>
<feature type="domain" description="BTB" evidence="3">
    <location>
        <begin position="483"/>
        <end position="520"/>
    </location>
</feature>
<dbReference type="Gene3D" id="1.25.40.420">
    <property type="match status" value="1"/>
</dbReference>
<dbReference type="InterPro" id="IPR011333">
    <property type="entry name" value="SKP1/BTB/POZ_sf"/>
</dbReference>
<dbReference type="InterPro" id="IPR012983">
    <property type="entry name" value="PHR"/>
</dbReference>
<evidence type="ECO:0000259" key="3">
    <source>
        <dbReference type="PROSITE" id="PS50097"/>
    </source>
</evidence>
<dbReference type="OrthoDB" id="6073667at2759"/>
<dbReference type="Gene3D" id="2.60.120.820">
    <property type="entry name" value="PHR domain"/>
    <property type="match status" value="1"/>
</dbReference>
<dbReference type="SMART" id="SM00225">
    <property type="entry name" value="BTB"/>
    <property type="match status" value="1"/>
</dbReference>
<dbReference type="AlphaFoldDB" id="A0A210QE33"/>
<dbReference type="SMART" id="SM00875">
    <property type="entry name" value="BACK"/>
    <property type="match status" value="1"/>
</dbReference>
<dbReference type="GO" id="GO:0005829">
    <property type="term" value="C:cytosol"/>
    <property type="evidence" value="ECO:0007669"/>
    <property type="project" value="TreeGrafter"/>
</dbReference>
<evidence type="ECO:0000256" key="1">
    <source>
        <dbReference type="ARBA" id="ARBA00004496"/>
    </source>
</evidence>
<evidence type="ECO:0000313" key="5">
    <source>
        <dbReference type="Proteomes" id="UP000242188"/>
    </source>
</evidence>
<dbReference type="Pfam" id="PF00651">
    <property type="entry name" value="BTB"/>
    <property type="match status" value="2"/>
</dbReference>
<accession>A0A210QE33</accession>
<organism evidence="4 5">
    <name type="scientific">Mizuhopecten yessoensis</name>
    <name type="common">Japanese scallop</name>
    <name type="synonym">Patinopecten yessoensis</name>
    <dbReference type="NCBI Taxonomy" id="6573"/>
    <lineage>
        <taxon>Eukaryota</taxon>
        <taxon>Metazoa</taxon>
        <taxon>Spiralia</taxon>
        <taxon>Lophotrochozoa</taxon>
        <taxon>Mollusca</taxon>
        <taxon>Bivalvia</taxon>
        <taxon>Autobranchia</taxon>
        <taxon>Pteriomorphia</taxon>
        <taxon>Pectinida</taxon>
        <taxon>Pectinoidea</taxon>
        <taxon>Pectinidae</taxon>
        <taxon>Mizuhopecten</taxon>
    </lineage>
</organism>
<reference evidence="4 5" key="1">
    <citation type="journal article" date="2017" name="Nat. Ecol. Evol.">
        <title>Scallop genome provides insights into evolution of bilaterian karyotype and development.</title>
        <authorList>
            <person name="Wang S."/>
            <person name="Zhang J."/>
            <person name="Jiao W."/>
            <person name="Li J."/>
            <person name="Xun X."/>
            <person name="Sun Y."/>
            <person name="Guo X."/>
            <person name="Huan P."/>
            <person name="Dong B."/>
            <person name="Zhang L."/>
            <person name="Hu X."/>
            <person name="Sun X."/>
            <person name="Wang J."/>
            <person name="Zhao C."/>
            <person name="Wang Y."/>
            <person name="Wang D."/>
            <person name="Huang X."/>
            <person name="Wang R."/>
            <person name="Lv J."/>
            <person name="Li Y."/>
            <person name="Zhang Z."/>
            <person name="Liu B."/>
            <person name="Lu W."/>
            <person name="Hui Y."/>
            <person name="Liang J."/>
            <person name="Zhou Z."/>
            <person name="Hou R."/>
            <person name="Li X."/>
            <person name="Liu Y."/>
            <person name="Li H."/>
            <person name="Ning X."/>
            <person name="Lin Y."/>
            <person name="Zhao L."/>
            <person name="Xing Q."/>
            <person name="Dou J."/>
            <person name="Li Y."/>
            <person name="Mao J."/>
            <person name="Guo H."/>
            <person name="Dou H."/>
            <person name="Li T."/>
            <person name="Mu C."/>
            <person name="Jiang W."/>
            <person name="Fu Q."/>
            <person name="Fu X."/>
            <person name="Miao Y."/>
            <person name="Liu J."/>
            <person name="Yu Q."/>
            <person name="Li R."/>
            <person name="Liao H."/>
            <person name="Li X."/>
            <person name="Kong Y."/>
            <person name="Jiang Z."/>
            <person name="Chourrout D."/>
            <person name="Li R."/>
            <person name="Bao Z."/>
        </authorList>
    </citation>
    <scope>NUCLEOTIDE SEQUENCE [LARGE SCALE GENOMIC DNA]</scope>
    <source>
        <strain evidence="4 5">PY_sf001</strain>
    </source>
</reference>
<protein>
    <submittedName>
        <fullName evidence="4">BTB/POZ domain-containing protein 6</fullName>
    </submittedName>
</protein>
<dbReference type="InterPro" id="IPR000210">
    <property type="entry name" value="BTB/POZ_dom"/>
</dbReference>
<comment type="subcellular location">
    <subcellularLocation>
        <location evidence="1">Cytoplasm</location>
    </subcellularLocation>
</comment>
<evidence type="ECO:0000313" key="4">
    <source>
        <dbReference type="EMBL" id="OWF47002.1"/>
    </source>
</evidence>
<dbReference type="PANTHER" id="PTHR45774:SF3">
    <property type="entry name" value="BTB (POZ) DOMAIN-CONTAINING 2B-RELATED"/>
    <property type="match status" value="1"/>
</dbReference>
<dbReference type="STRING" id="6573.A0A210QE33"/>
<dbReference type="InterPro" id="IPR011705">
    <property type="entry name" value="BACK"/>
</dbReference>
<sequence>MASKSNWQDELTLLESMDYMLTNGVDCDISFKLGKAGSDIVPAHKFVLAIRSSVFRPMLFGPLAEKDSTVEIPDVESDTFKCFLRFLYTDTCTITADNVLALMYAANKYNVGRLVKECGQFITDNLSTANVCTIMETAYLFDNQDLRQSCLEFIEKHSNVIVKEKLLSDLGQECLGDVLRSDNLKVSEEDIFTAVLSWADRRCTEKDLEVNDSNRRHVLGDLLYLLRFPLMSQEKFVSISETNESLLSLQEQVTMFRGYVTGNFSKSPFSSNRRSECKTQNICYRFTHEHIRNTTGWNYLGDHDALTFKVSEPVDITGLVLFGCTEGSSAYNVHIEVVELGQITKTTVVSTSTEKTFEVLFSKPVEVQPNKNYTLKVCLGNGPRTYFGENGISRVMCGDISFVFSTSSQSGNGTDVSTGQIFDTSKDPCDHDPISTQTTVGTPVTTTLSVHRQQKCNTMASNWQDELTLLESMDYMLTNGMDCDISFKLGKAGSDVVPAHKFVLAIRSSVFRAMLFGPLA</sequence>
<keyword evidence="2" id="KW-0963">Cytoplasm</keyword>
<comment type="caution">
    <text evidence="4">The sequence shown here is derived from an EMBL/GenBank/DDBJ whole genome shotgun (WGS) entry which is preliminary data.</text>
</comment>
<dbReference type="SUPFAM" id="SSF54695">
    <property type="entry name" value="POZ domain"/>
    <property type="match status" value="2"/>
</dbReference>
<evidence type="ECO:0000256" key="2">
    <source>
        <dbReference type="ARBA" id="ARBA00022490"/>
    </source>
</evidence>
<dbReference type="GO" id="GO:0022008">
    <property type="term" value="P:neurogenesis"/>
    <property type="evidence" value="ECO:0007669"/>
    <property type="project" value="TreeGrafter"/>
</dbReference>
<dbReference type="PANTHER" id="PTHR45774">
    <property type="entry name" value="BTB/POZ DOMAIN-CONTAINING"/>
    <property type="match status" value="1"/>
</dbReference>
<dbReference type="EMBL" id="NEDP02004057">
    <property type="protein sequence ID" value="OWF47002.1"/>
    <property type="molecule type" value="Genomic_DNA"/>
</dbReference>
<gene>
    <name evidence="4" type="ORF">KP79_PYT10118</name>
</gene>
<keyword evidence="5" id="KW-1185">Reference proteome</keyword>